<comment type="caution">
    <text evidence="7">The sequence shown here is derived from an EMBL/GenBank/DDBJ whole genome shotgun (WGS) entry which is preliminary data.</text>
</comment>
<keyword evidence="5" id="KW-0777">Teichoic acid biosynthesis</keyword>
<dbReference type="EMBL" id="BBSA01000008">
    <property type="protein sequence ID" value="GAM63293.1"/>
    <property type="molecule type" value="Genomic_DNA"/>
</dbReference>
<evidence type="ECO:0000256" key="5">
    <source>
        <dbReference type="ARBA" id="ARBA00022944"/>
    </source>
</evidence>
<keyword evidence="4 7" id="KW-0808">Transferase</keyword>
<dbReference type="PANTHER" id="PTHR37316:SF3">
    <property type="entry name" value="TEICHOIC ACID GLYCEROL-PHOSPHATE TRANSFERASE"/>
    <property type="match status" value="1"/>
</dbReference>
<dbReference type="InterPro" id="IPR007554">
    <property type="entry name" value="Glycerophosphate_synth"/>
</dbReference>
<evidence type="ECO:0000313" key="8">
    <source>
        <dbReference type="Proteomes" id="UP000031670"/>
    </source>
</evidence>
<evidence type="ECO:0000256" key="1">
    <source>
        <dbReference type="ARBA" id="ARBA00004202"/>
    </source>
</evidence>
<dbReference type="InterPro" id="IPR051612">
    <property type="entry name" value="Teichoic_Acid_Biosynth"/>
</dbReference>
<comment type="subcellular location">
    <subcellularLocation>
        <location evidence="1">Cell membrane</location>
        <topology evidence="1">Peripheral membrane protein</topology>
    </subcellularLocation>
</comment>
<dbReference type="Pfam" id="PF04464">
    <property type="entry name" value="Glyphos_transf"/>
    <property type="match status" value="1"/>
</dbReference>
<dbReference type="GO" id="GO:0005886">
    <property type="term" value="C:plasma membrane"/>
    <property type="evidence" value="ECO:0007669"/>
    <property type="project" value="UniProtKB-SubCell"/>
</dbReference>
<keyword evidence="3" id="KW-1003">Cell membrane</keyword>
<dbReference type="InterPro" id="IPR043148">
    <property type="entry name" value="TagF_C"/>
</dbReference>
<dbReference type="PANTHER" id="PTHR37316">
    <property type="entry name" value="TEICHOIC ACID GLYCEROL-PHOSPHATE PRIMASE"/>
    <property type="match status" value="1"/>
</dbReference>
<dbReference type="PROSITE" id="PS51257">
    <property type="entry name" value="PROKAR_LIPOPROTEIN"/>
    <property type="match status" value="1"/>
</dbReference>
<dbReference type="InterPro" id="IPR043149">
    <property type="entry name" value="TagF_N"/>
</dbReference>
<reference evidence="7 8" key="1">
    <citation type="submission" date="2015-01" db="EMBL/GenBank/DDBJ databases">
        <title>Vibrio sp. C5 JCM 19232 whole genome shotgun sequence.</title>
        <authorList>
            <person name="Sawabe T."/>
            <person name="Meirelles P."/>
            <person name="Feng G."/>
            <person name="Sayaka M."/>
            <person name="Hattori M."/>
            <person name="Ohkuma M."/>
        </authorList>
    </citation>
    <scope>NUCLEOTIDE SEQUENCE [LARGE SCALE GENOMIC DNA]</scope>
    <source>
        <strain evidence="7 8">JCM19232</strain>
    </source>
</reference>
<dbReference type="SUPFAM" id="SSF53756">
    <property type="entry name" value="UDP-Glycosyltransferase/glycogen phosphorylase"/>
    <property type="match status" value="1"/>
</dbReference>
<dbReference type="Gene3D" id="3.40.50.12580">
    <property type="match status" value="1"/>
</dbReference>
<dbReference type="GO" id="GO:0019350">
    <property type="term" value="P:teichoic acid biosynthetic process"/>
    <property type="evidence" value="ECO:0007669"/>
    <property type="project" value="UniProtKB-KW"/>
</dbReference>
<evidence type="ECO:0000256" key="2">
    <source>
        <dbReference type="ARBA" id="ARBA00010488"/>
    </source>
</evidence>
<dbReference type="GO" id="GO:0047355">
    <property type="term" value="F:CDP-glycerol glycerophosphotransferase activity"/>
    <property type="evidence" value="ECO:0007669"/>
    <property type="project" value="InterPro"/>
</dbReference>
<dbReference type="Proteomes" id="UP000031670">
    <property type="component" value="Unassembled WGS sequence"/>
</dbReference>
<evidence type="ECO:0000256" key="4">
    <source>
        <dbReference type="ARBA" id="ARBA00022679"/>
    </source>
</evidence>
<evidence type="ECO:0000256" key="6">
    <source>
        <dbReference type="ARBA" id="ARBA00023136"/>
    </source>
</evidence>
<name>A0A0B8PJL2_9VIBR</name>
<protein>
    <submittedName>
        <fullName evidence="7">Poly(Glycerophosphate) glycerophosphotransferase</fullName>
    </submittedName>
</protein>
<evidence type="ECO:0000256" key="3">
    <source>
        <dbReference type="ARBA" id="ARBA00022475"/>
    </source>
</evidence>
<reference evidence="7 8" key="2">
    <citation type="submission" date="2015-01" db="EMBL/GenBank/DDBJ databases">
        <authorList>
            <consortium name="NBRP consortium"/>
            <person name="Sawabe T."/>
            <person name="Meirelles P."/>
            <person name="Feng G."/>
            <person name="Sayaka M."/>
            <person name="Hattori M."/>
            <person name="Ohkuma M."/>
        </authorList>
    </citation>
    <scope>NUCLEOTIDE SEQUENCE [LARGE SCALE GENOMIC DNA]</scope>
    <source>
        <strain evidence="7 8">JCM19232</strain>
    </source>
</reference>
<gene>
    <name evidence="7" type="ORF">JCM19232_1440</name>
</gene>
<organism evidence="7 8">
    <name type="scientific">Vibrio ishigakensis</name>
    <dbReference type="NCBI Taxonomy" id="1481914"/>
    <lineage>
        <taxon>Bacteria</taxon>
        <taxon>Pseudomonadati</taxon>
        <taxon>Pseudomonadota</taxon>
        <taxon>Gammaproteobacteria</taxon>
        <taxon>Vibrionales</taxon>
        <taxon>Vibrionaceae</taxon>
        <taxon>Vibrio</taxon>
    </lineage>
</organism>
<dbReference type="Gene3D" id="3.40.50.11820">
    <property type="match status" value="1"/>
</dbReference>
<proteinExistence type="inferred from homology"/>
<sequence>MANSNKYTLFRLKSLILGFLPSLCSCIIPIRRSNDIIISSQFCSTFEHNSKYLFQYLVNSDSHYNVYYVVNDNSLRRSLNELYGHYFITNYRLKDVLKIAFAKTWITSSFETPLMGLFLSYKRCVIHLSHGAPIKAIGLSSPKVSLHKKIYYKLISYSFTDYLSTASLFDKIWSRSTGSDLNKTFRAPMPRNDQTVKSEFRLLSDFSFGNDDTKKVLYAPTWRVDSETKVFPFHDFKSKELIDFLTREKITIYLRLHPNFERNNSIIDEVLKYDNKNKSIVVLDSKTLADINEILFDFDLLITDYSSIYTDYLLTHKPVMFLPYDKCKYKSDVGFSIDYDALTPGPKPNNFSSFQEELLKLLSNENYYESDRIRCNNIFNYRSNHPAKDCFQIIESIITKS</sequence>
<comment type="similarity">
    <text evidence="2">Belongs to the CDP-glycerol glycerophosphotransferase family.</text>
</comment>
<accession>A0A0B8PJL2</accession>
<evidence type="ECO:0000313" key="7">
    <source>
        <dbReference type="EMBL" id="GAM63293.1"/>
    </source>
</evidence>
<keyword evidence="6" id="KW-0472">Membrane</keyword>
<dbReference type="AlphaFoldDB" id="A0A0B8PJL2"/>